<accession>A0A545UW83</accession>
<evidence type="ECO:0000313" key="2">
    <source>
        <dbReference type="EMBL" id="TQV93730.1"/>
    </source>
</evidence>
<protein>
    <submittedName>
        <fullName evidence="2">Uncharacterized protein</fullName>
    </submittedName>
</protein>
<gene>
    <name evidence="2" type="ORF">IF1G_07462</name>
</gene>
<name>A0A545UW83_9HYPO</name>
<comment type="caution">
    <text evidence="2">The sequence shown here is derived from an EMBL/GenBank/DDBJ whole genome shotgun (WGS) entry which is preliminary data.</text>
</comment>
<evidence type="ECO:0000313" key="3">
    <source>
        <dbReference type="Proteomes" id="UP000315783"/>
    </source>
</evidence>
<dbReference type="Proteomes" id="UP000315783">
    <property type="component" value="Unassembled WGS sequence"/>
</dbReference>
<dbReference type="AlphaFoldDB" id="A0A545UW83"/>
<feature type="region of interest" description="Disordered" evidence="1">
    <location>
        <begin position="248"/>
        <end position="355"/>
    </location>
</feature>
<proteinExistence type="predicted"/>
<evidence type="ECO:0000256" key="1">
    <source>
        <dbReference type="SAM" id="MobiDB-lite"/>
    </source>
</evidence>
<organism evidence="2 3">
    <name type="scientific">Cordyceps javanica</name>
    <dbReference type="NCBI Taxonomy" id="43265"/>
    <lineage>
        <taxon>Eukaryota</taxon>
        <taxon>Fungi</taxon>
        <taxon>Dikarya</taxon>
        <taxon>Ascomycota</taxon>
        <taxon>Pezizomycotina</taxon>
        <taxon>Sordariomycetes</taxon>
        <taxon>Hypocreomycetidae</taxon>
        <taxon>Hypocreales</taxon>
        <taxon>Cordycipitaceae</taxon>
        <taxon>Cordyceps</taxon>
    </lineage>
</organism>
<feature type="compositionally biased region" description="Basic and acidic residues" evidence="1">
    <location>
        <begin position="338"/>
        <end position="355"/>
    </location>
</feature>
<reference evidence="2 3" key="1">
    <citation type="journal article" date="2019" name="Appl. Microbiol. Biotechnol.">
        <title>Genome sequence of Isaria javanica and comparative genome analysis insights into family S53 peptidase evolution in fungal entomopathogens.</title>
        <authorList>
            <person name="Lin R."/>
            <person name="Zhang X."/>
            <person name="Xin B."/>
            <person name="Zou M."/>
            <person name="Gao Y."/>
            <person name="Qin F."/>
            <person name="Hu Q."/>
            <person name="Xie B."/>
            <person name="Cheng X."/>
        </authorList>
    </citation>
    <scope>NUCLEOTIDE SEQUENCE [LARGE SCALE GENOMIC DNA]</scope>
    <source>
        <strain evidence="2 3">IJ1G</strain>
    </source>
</reference>
<keyword evidence="3" id="KW-1185">Reference proteome</keyword>
<sequence>MSLKQETPNARIEVALAKMEVAFADLKEAMNSADSSLTDHSSYEAVRTAVQKISGVESYRQGRLKPYLERLDRFNEHFDSVFPDISIAEGIWMPIIPLSNTETLWFLLESALAFWNGILWGDETLRLVPTPDVIAMIYIKIIRSYTCLFNNVTKFYSVDEQLRGILFSLRFSLYKRPRSLRRYFDANGMRRVAEAKFKSINNILTTELRNFNSEGCNADQREREPSFIIETYTERPCELKRRAREISETVTTDSRNFNPEGCNADQRERGPSVINKTVMAEQHESLNGSSEGQMETGLGESMEVSSAKLRNLNFGGGSADQRESEGITGSRAPAEATSDGKLDCDDDAGAEKEAI</sequence>
<feature type="compositionally biased region" description="Polar residues" evidence="1">
    <location>
        <begin position="248"/>
        <end position="257"/>
    </location>
</feature>
<dbReference type="EMBL" id="SPUK01000011">
    <property type="protein sequence ID" value="TQV93730.1"/>
    <property type="molecule type" value="Genomic_DNA"/>
</dbReference>